<dbReference type="PRINTS" id="PR00344">
    <property type="entry name" value="BCTRLSENSOR"/>
</dbReference>
<dbReference type="InterPro" id="IPR003594">
    <property type="entry name" value="HATPase_dom"/>
</dbReference>
<evidence type="ECO:0000256" key="8">
    <source>
        <dbReference type="ARBA" id="ARBA00022777"/>
    </source>
</evidence>
<dbReference type="PROSITE" id="PS50885">
    <property type="entry name" value="HAMP"/>
    <property type="match status" value="1"/>
</dbReference>
<evidence type="ECO:0000256" key="2">
    <source>
        <dbReference type="ARBA" id="ARBA00004651"/>
    </source>
</evidence>
<evidence type="ECO:0000259" key="13">
    <source>
        <dbReference type="PROSITE" id="PS50109"/>
    </source>
</evidence>
<keyword evidence="5" id="KW-0597">Phosphoprotein</keyword>
<dbReference type="InterPro" id="IPR050640">
    <property type="entry name" value="Bact_2-comp_sensor_kinase"/>
</dbReference>
<dbReference type="Pfam" id="PF06580">
    <property type="entry name" value="His_kinase"/>
    <property type="match status" value="1"/>
</dbReference>
<dbReference type="GO" id="GO:0005886">
    <property type="term" value="C:plasma membrane"/>
    <property type="evidence" value="ECO:0007669"/>
    <property type="project" value="UniProtKB-SubCell"/>
</dbReference>
<reference evidence="15 16" key="1">
    <citation type="submission" date="2018-08" db="EMBL/GenBank/DDBJ databases">
        <title>A genome reference for cultivated species of the human gut microbiota.</title>
        <authorList>
            <person name="Zou Y."/>
            <person name="Xue W."/>
            <person name="Luo G."/>
        </authorList>
    </citation>
    <scope>NUCLEOTIDE SEQUENCE [LARGE SCALE GENOMIC DNA]</scope>
    <source>
        <strain evidence="15 16">AF22-12AC</strain>
    </source>
</reference>
<accession>A0A395V6P3</accession>
<evidence type="ECO:0000259" key="14">
    <source>
        <dbReference type="PROSITE" id="PS50885"/>
    </source>
</evidence>
<evidence type="ECO:0000313" key="15">
    <source>
        <dbReference type="EMBL" id="RGS40596.1"/>
    </source>
</evidence>
<dbReference type="PANTHER" id="PTHR34220:SF7">
    <property type="entry name" value="SENSOR HISTIDINE KINASE YPDA"/>
    <property type="match status" value="1"/>
</dbReference>
<feature type="domain" description="Histidine kinase" evidence="13">
    <location>
        <begin position="491"/>
        <end position="596"/>
    </location>
</feature>
<dbReference type="EMBL" id="QRVL01000006">
    <property type="protein sequence ID" value="RGS40596.1"/>
    <property type="molecule type" value="Genomic_DNA"/>
</dbReference>
<dbReference type="Pfam" id="PF02743">
    <property type="entry name" value="dCache_1"/>
    <property type="match status" value="1"/>
</dbReference>
<dbReference type="Gene3D" id="6.10.340.10">
    <property type="match status" value="1"/>
</dbReference>
<keyword evidence="4" id="KW-1003">Cell membrane</keyword>
<keyword evidence="9 12" id="KW-1133">Transmembrane helix</keyword>
<comment type="catalytic activity">
    <reaction evidence="1">
        <text>ATP + protein L-histidine = ADP + protein N-phospho-L-histidine.</text>
        <dbReference type="EC" id="2.7.13.3"/>
    </reaction>
</comment>
<evidence type="ECO:0000256" key="12">
    <source>
        <dbReference type="SAM" id="Phobius"/>
    </source>
</evidence>
<comment type="caution">
    <text evidence="15">The sequence shown here is derived from an EMBL/GenBank/DDBJ whole genome shotgun (WGS) entry which is preliminary data.</text>
</comment>
<dbReference type="SMART" id="SM00387">
    <property type="entry name" value="HATPase_c"/>
    <property type="match status" value="1"/>
</dbReference>
<keyword evidence="11 12" id="KW-0472">Membrane</keyword>
<evidence type="ECO:0000256" key="1">
    <source>
        <dbReference type="ARBA" id="ARBA00000085"/>
    </source>
</evidence>
<dbReference type="Proteomes" id="UP000266172">
    <property type="component" value="Unassembled WGS sequence"/>
</dbReference>
<evidence type="ECO:0000256" key="7">
    <source>
        <dbReference type="ARBA" id="ARBA00022692"/>
    </source>
</evidence>
<organism evidence="15 16">
    <name type="scientific">Roseburia hominis</name>
    <dbReference type="NCBI Taxonomy" id="301301"/>
    <lineage>
        <taxon>Bacteria</taxon>
        <taxon>Bacillati</taxon>
        <taxon>Bacillota</taxon>
        <taxon>Clostridia</taxon>
        <taxon>Lachnospirales</taxon>
        <taxon>Lachnospiraceae</taxon>
        <taxon>Roseburia</taxon>
    </lineage>
</organism>
<name>A0A395V6P3_9FIRM</name>
<dbReference type="InterPro" id="IPR010559">
    <property type="entry name" value="Sig_transdc_His_kin_internal"/>
</dbReference>
<evidence type="ECO:0000256" key="4">
    <source>
        <dbReference type="ARBA" id="ARBA00022475"/>
    </source>
</evidence>
<evidence type="ECO:0000313" key="16">
    <source>
        <dbReference type="Proteomes" id="UP000266172"/>
    </source>
</evidence>
<dbReference type="Gene3D" id="3.30.450.20">
    <property type="entry name" value="PAS domain"/>
    <property type="match status" value="2"/>
</dbReference>
<dbReference type="PROSITE" id="PS50109">
    <property type="entry name" value="HIS_KIN"/>
    <property type="match status" value="1"/>
</dbReference>
<evidence type="ECO:0000256" key="11">
    <source>
        <dbReference type="ARBA" id="ARBA00023136"/>
    </source>
</evidence>
<protein>
    <recommendedName>
        <fullName evidence="3">histidine kinase</fullName>
        <ecNumber evidence="3">2.7.13.3</ecNumber>
    </recommendedName>
</protein>
<dbReference type="CDD" id="cd12912">
    <property type="entry name" value="PDC2_MCP_like"/>
    <property type="match status" value="1"/>
</dbReference>
<dbReference type="PANTHER" id="PTHR34220">
    <property type="entry name" value="SENSOR HISTIDINE KINASE YPDA"/>
    <property type="match status" value="1"/>
</dbReference>
<comment type="subcellular location">
    <subcellularLocation>
        <location evidence="2">Cell membrane</location>
        <topology evidence="2">Multi-pass membrane protein</topology>
    </subcellularLocation>
</comment>
<dbReference type="AlphaFoldDB" id="A0A395V6P3"/>
<dbReference type="InterPro" id="IPR033479">
    <property type="entry name" value="dCache_1"/>
</dbReference>
<evidence type="ECO:0000256" key="9">
    <source>
        <dbReference type="ARBA" id="ARBA00022989"/>
    </source>
</evidence>
<dbReference type="GO" id="GO:0000155">
    <property type="term" value="F:phosphorelay sensor kinase activity"/>
    <property type="evidence" value="ECO:0007669"/>
    <property type="project" value="InterPro"/>
</dbReference>
<evidence type="ECO:0000256" key="3">
    <source>
        <dbReference type="ARBA" id="ARBA00012438"/>
    </source>
</evidence>
<keyword evidence="10" id="KW-0902">Two-component regulatory system</keyword>
<feature type="transmembrane region" description="Helical" evidence="12">
    <location>
        <begin position="307"/>
        <end position="327"/>
    </location>
</feature>
<keyword evidence="8 15" id="KW-0418">Kinase</keyword>
<evidence type="ECO:0000256" key="10">
    <source>
        <dbReference type="ARBA" id="ARBA00023012"/>
    </source>
</evidence>
<dbReference type="InterPro" id="IPR005467">
    <property type="entry name" value="His_kinase_dom"/>
</dbReference>
<dbReference type="EC" id="2.7.13.3" evidence="3"/>
<feature type="domain" description="HAMP" evidence="14">
    <location>
        <begin position="329"/>
        <end position="381"/>
    </location>
</feature>
<evidence type="ECO:0000256" key="5">
    <source>
        <dbReference type="ARBA" id="ARBA00022553"/>
    </source>
</evidence>
<sequence>MRERVKQWRQKVTSFLEKHIKPQSIQMTIALSFTIVSVISMGILGISLYNRFVNKMEDMTTQSAEQLLNQTAINLESYLRNMRRISDAMYYSVIKDKDLATDSLDEEMNLLYEANKDNLISIACYTNDGRLVAAAPVATEKNNLDIVDQEWFTEATGQMENVHFSTPHVQNLFDDPSYRYYWVVSLSQAVELTSGGNSTLGVLLVDMNYSSIEQLLTKANTDNASEYVYLMDGSGELIYHPKQKLIYTDLFSENNLVAASYEDGSHKEEYDGEKRIVTVKTISYTGWKIVSVVPMSSFDMGISGMRMFVILLMSLSMLMIILLNQFVSANIAKPLKRLNDSVKDWEAGNMNPDIYVGGSLEVEHLGKTLRSTVAQIQELMHDILVEQEEKRKSELDALQSQINPHFLYNTLDSIVWMIEGERYEDAVFMVTQLASLFRISLSRGKTIISMEDELKHARNYMNIQKIRYKNKFTVEFQVEDAILSCCTVKLVIQPLLENAIYYGMESMDGDGEITVVGYRKGDDVYVEVRDNGLGMPDEMVDALLTENNRVRKHGSGVGLINVHNRIRLRFGEPYGLEIESCLDEGTTVRIHLPYIAYSPENTELLEGGRLKQLKGERQDEEK</sequence>
<dbReference type="InterPro" id="IPR004358">
    <property type="entry name" value="Sig_transdc_His_kin-like_C"/>
</dbReference>
<dbReference type="InterPro" id="IPR036890">
    <property type="entry name" value="HATPase_C_sf"/>
</dbReference>
<proteinExistence type="predicted"/>
<gene>
    <name evidence="15" type="ORF">DWX93_09210</name>
</gene>
<dbReference type="Gene3D" id="3.30.565.10">
    <property type="entry name" value="Histidine kinase-like ATPase, C-terminal domain"/>
    <property type="match status" value="1"/>
</dbReference>
<feature type="transmembrane region" description="Helical" evidence="12">
    <location>
        <begin position="25"/>
        <end position="49"/>
    </location>
</feature>
<dbReference type="RefSeq" id="WP_118097394.1">
    <property type="nucleotide sequence ID" value="NZ_CAKMUY010000019.1"/>
</dbReference>
<dbReference type="SUPFAM" id="SSF55874">
    <property type="entry name" value="ATPase domain of HSP90 chaperone/DNA topoisomerase II/histidine kinase"/>
    <property type="match status" value="1"/>
</dbReference>
<keyword evidence="7 12" id="KW-0812">Transmembrane</keyword>
<dbReference type="Pfam" id="PF02518">
    <property type="entry name" value="HATPase_c"/>
    <property type="match status" value="1"/>
</dbReference>
<dbReference type="InterPro" id="IPR003660">
    <property type="entry name" value="HAMP_dom"/>
</dbReference>
<evidence type="ECO:0000256" key="6">
    <source>
        <dbReference type="ARBA" id="ARBA00022679"/>
    </source>
</evidence>
<keyword evidence="6" id="KW-0808">Transferase</keyword>